<feature type="chain" id="PRO_5045856377" description="FimV N-terminal domain-containing protein" evidence="3">
    <location>
        <begin position="23"/>
        <end position="499"/>
    </location>
</feature>
<evidence type="ECO:0000313" key="5">
    <source>
        <dbReference type="EMBL" id="RLL24575.1"/>
    </source>
</evidence>
<evidence type="ECO:0000313" key="6">
    <source>
        <dbReference type="Proteomes" id="UP000280271"/>
    </source>
</evidence>
<dbReference type="Gene3D" id="3.10.350.10">
    <property type="entry name" value="LysM domain"/>
    <property type="match status" value="1"/>
</dbReference>
<dbReference type="Proteomes" id="UP000280271">
    <property type="component" value="Unassembled WGS sequence"/>
</dbReference>
<dbReference type="Pfam" id="PF25800">
    <property type="entry name" value="FimV_N"/>
    <property type="match status" value="1"/>
</dbReference>
<reference evidence="5 6" key="1">
    <citation type="submission" date="2018-09" db="EMBL/GenBank/DDBJ databases">
        <title>The draft genome of Acinetobacter sp. strains.</title>
        <authorList>
            <person name="Qin J."/>
            <person name="Feng Y."/>
            <person name="Zong Z."/>
        </authorList>
    </citation>
    <scope>NUCLEOTIDE SEQUENCE [LARGE SCALE GENOMIC DNA]</scope>
    <source>
        <strain evidence="5 6">WCHAc060005</strain>
    </source>
</reference>
<keyword evidence="1" id="KW-0175">Coiled coil</keyword>
<evidence type="ECO:0000259" key="4">
    <source>
        <dbReference type="Pfam" id="PF25800"/>
    </source>
</evidence>
<keyword evidence="6" id="KW-1185">Reference proteome</keyword>
<dbReference type="EMBL" id="RCHC01000001">
    <property type="protein sequence ID" value="RLL24575.1"/>
    <property type="molecule type" value="Genomic_DNA"/>
</dbReference>
<feature type="signal peptide" evidence="3">
    <location>
        <begin position="1"/>
        <end position="22"/>
    </location>
</feature>
<evidence type="ECO:0000256" key="3">
    <source>
        <dbReference type="SAM" id="SignalP"/>
    </source>
</evidence>
<accession>A0ABX9U0Y8</accession>
<evidence type="ECO:0000256" key="2">
    <source>
        <dbReference type="SAM" id="MobiDB-lite"/>
    </source>
</evidence>
<dbReference type="InterPro" id="IPR036779">
    <property type="entry name" value="LysM_dom_sf"/>
</dbReference>
<name>A0ABX9U0Y8_9GAMM</name>
<proteinExistence type="predicted"/>
<feature type="region of interest" description="Disordered" evidence="2">
    <location>
        <begin position="419"/>
        <end position="441"/>
    </location>
</feature>
<keyword evidence="3" id="KW-0732">Signal</keyword>
<sequence length="499" mass="53647">MTVYNKLKIAILAILASQPLHAITIDPVQIQSAPGELLYAEINFRQSDSKQTLQASLANADDLMRMGVGHQPPGHLNFFTRRDSSGNGVITITSSRPMTDAELNIVVKITEGNAIRLQHIKTPLKRSSSAHNTLANLSRNERPLAPLIIRNENEIGLNLPVSTAYTATAAKIANPAHKNEAPLSISRSAPPSLNNSNAQALASVSPVPQAYAVPAPMVKAVAPVAPIAQVSSPAPVQKQAVASAQAPAPTLAKHNNISEQTTTSIVAPPAMGQVSQDPLVKQFAEAKAVQKPAQPTESPARPAPVSKNPVSVQTPPPPAKAEYVVQSNETLWGIASRVATAENRPIGEVMKQIKASNVHAFIQGDSNRLRRGIALNLSNTAPSKEQPKVNAAMLAKIPSAQSGKAKYRLNEAEMSLISENERDSAHTTANKNTEKNQTSDKLSLKIMTSREKTVKLQRNVTQLELALNQKDQRIQLLNTRLAQLEEKLKAQRAAKKPIH</sequence>
<feature type="coiled-coil region" evidence="1">
    <location>
        <begin position="460"/>
        <end position="494"/>
    </location>
</feature>
<feature type="region of interest" description="Disordered" evidence="2">
    <location>
        <begin position="285"/>
        <end position="319"/>
    </location>
</feature>
<dbReference type="RefSeq" id="WP_120375985.1">
    <property type="nucleotide sequence ID" value="NZ_RCHC01000001.1"/>
</dbReference>
<comment type="caution">
    <text evidence="5">The sequence shown here is derived from an EMBL/GenBank/DDBJ whole genome shotgun (WGS) entry which is preliminary data.</text>
</comment>
<dbReference type="InterPro" id="IPR057840">
    <property type="entry name" value="FimV_N"/>
</dbReference>
<gene>
    <name evidence="5" type="ORF">D9K81_00895</name>
</gene>
<organism evidence="5 6">
    <name type="scientific">Acinetobacter chengduensis</name>
    <dbReference type="NCBI Taxonomy" id="2420890"/>
    <lineage>
        <taxon>Bacteria</taxon>
        <taxon>Pseudomonadati</taxon>
        <taxon>Pseudomonadota</taxon>
        <taxon>Gammaproteobacteria</taxon>
        <taxon>Moraxellales</taxon>
        <taxon>Moraxellaceae</taxon>
        <taxon>Acinetobacter</taxon>
    </lineage>
</organism>
<protein>
    <recommendedName>
        <fullName evidence="4">FimV N-terminal domain-containing protein</fullName>
    </recommendedName>
</protein>
<evidence type="ECO:0000256" key="1">
    <source>
        <dbReference type="SAM" id="Coils"/>
    </source>
</evidence>
<feature type="domain" description="FimV N-terminal" evidence="4">
    <location>
        <begin position="26"/>
        <end position="112"/>
    </location>
</feature>